<comment type="caution">
    <text evidence="1">The sequence shown here is derived from an EMBL/GenBank/DDBJ whole genome shotgun (WGS) entry which is preliminary data.</text>
</comment>
<reference evidence="1" key="1">
    <citation type="submission" date="2020-11" db="EMBL/GenBank/DDBJ databases">
        <title>Nocardioides sp. CBS4Y-1, whole genome shotgun sequence.</title>
        <authorList>
            <person name="Tuo L."/>
        </authorList>
    </citation>
    <scope>NUCLEOTIDE SEQUENCE</scope>
    <source>
        <strain evidence="1">CBS4Y-1</strain>
    </source>
</reference>
<gene>
    <name evidence="1" type="ORF">ISG29_03445</name>
</gene>
<evidence type="ECO:0000313" key="2">
    <source>
        <dbReference type="Proteomes" id="UP000656804"/>
    </source>
</evidence>
<evidence type="ECO:0000313" key="1">
    <source>
        <dbReference type="EMBL" id="MBF4160728.1"/>
    </source>
</evidence>
<dbReference type="AlphaFoldDB" id="A0A930UTU8"/>
<sequence length="442" mass="49984">MTHDDYAIEQQALAAAWKKRTPTLWPAARKAAPWIDQDGKPVGHYAHCLPAENAAGNLLPDSYGATELFSELGIPWHCGIDGGPGNNLLSSQVQCVNALMPMVHDPMRIVRAFGNAVDIAEVLEIEPGRHLTFEYIGPTDYFDEGAGKPRVRGTRCTSFDAAFLYRTCVGTTELALVEWKYTERYTTARKPNPGYDKTRIKRYGAAYNDPSGPLHSELIDIEWMLDEPFYQLMRQQLLAWRLEQDRAEGADIVRVLHVLPPDNRAYQTSMVRAEHRALGGSVDDVWRRLLRTPDRFRHLDPAVLLAQSITSWDYVDRYSPTGTNEMPWGVSVWRDSDERITAAAYVHENGFEWCHRPAQDFDSPPRDRTELVSLPDREYFSLFDDEKTMIVGSLEYARAFLRAVVATGLSEPNGLTSSSWPEQVSHIISTWPPVDMESRSGL</sequence>
<dbReference type="InterPro" id="IPR054333">
    <property type="entry name" value="REase-ARP-assoc"/>
</dbReference>
<name>A0A930UTU8_9ACTN</name>
<proteinExistence type="predicted"/>
<protein>
    <submittedName>
        <fullName evidence="1">Uncharacterized protein</fullName>
    </submittedName>
</protein>
<dbReference type="RefSeq" id="WP_194501914.1">
    <property type="nucleotide sequence ID" value="NZ_JADIVZ010000001.1"/>
</dbReference>
<dbReference type="Proteomes" id="UP000656804">
    <property type="component" value="Unassembled WGS sequence"/>
</dbReference>
<dbReference type="EMBL" id="JADIVZ010000001">
    <property type="protein sequence ID" value="MBF4160728.1"/>
    <property type="molecule type" value="Genomic_DNA"/>
</dbReference>
<keyword evidence="2" id="KW-1185">Reference proteome</keyword>
<organism evidence="1 2">
    <name type="scientific">Nocardioides acrostichi</name>
    <dbReference type="NCBI Taxonomy" id="2784339"/>
    <lineage>
        <taxon>Bacteria</taxon>
        <taxon>Bacillati</taxon>
        <taxon>Actinomycetota</taxon>
        <taxon>Actinomycetes</taxon>
        <taxon>Propionibacteriales</taxon>
        <taxon>Nocardioidaceae</taxon>
        <taxon>Nocardioides</taxon>
    </lineage>
</organism>
<dbReference type="Pfam" id="PF22558">
    <property type="entry name" value="REase-ARP"/>
    <property type="match status" value="1"/>
</dbReference>
<accession>A0A930UTU8</accession>